<name>A0A182S345_ANOFN</name>
<dbReference type="VEuPathDB" id="VectorBase:AFUN014857"/>
<protein>
    <submittedName>
        <fullName evidence="1">Uncharacterized protein</fullName>
    </submittedName>
</protein>
<reference evidence="1" key="1">
    <citation type="submission" date="2020-05" db="UniProtKB">
        <authorList>
            <consortium name="EnsemblMetazoa"/>
        </authorList>
    </citation>
    <scope>IDENTIFICATION</scope>
    <source>
        <strain evidence="1">FUMOZ</strain>
    </source>
</reference>
<sequence>MEEIFSGFFSHFITRKIVFTFSVSE</sequence>
<evidence type="ECO:0000313" key="1">
    <source>
        <dbReference type="EnsemblMetazoa" id="AFUN014857-PA"/>
    </source>
</evidence>
<accession>A0A182S345</accession>
<dbReference type="AlphaFoldDB" id="A0A182S345"/>
<dbReference type="EnsemblMetazoa" id="AFUN014857-RA">
    <property type="protein sequence ID" value="AFUN014857-PA"/>
    <property type="gene ID" value="AFUN014857"/>
</dbReference>
<organism evidence="1">
    <name type="scientific">Anopheles funestus</name>
    <name type="common">African malaria mosquito</name>
    <dbReference type="NCBI Taxonomy" id="62324"/>
    <lineage>
        <taxon>Eukaryota</taxon>
        <taxon>Metazoa</taxon>
        <taxon>Ecdysozoa</taxon>
        <taxon>Arthropoda</taxon>
        <taxon>Hexapoda</taxon>
        <taxon>Insecta</taxon>
        <taxon>Pterygota</taxon>
        <taxon>Neoptera</taxon>
        <taxon>Endopterygota</taxon>
        <taxon>Diptera</taxon>
        <taxon>Nematocera</taxon>
        <taxon>Culicoidea</taxon>
        <taxon>Culicidae</taxon>
        <taxon>Anophelinae</taxon>
        <taxon>Anopheles</taxon>
    </lineage>
</organism>
<proteinExistence type="predicted"/>